<dbReference type="Gene3D" id="3.30.40.10">
    <property type="entry name" value="Zinc/RING finger domain, C3HC4 (zinc finger)"/>
    <property type="match status" value="1"/>
</dbReference>
<feature type="region of interest" description="Disordered" evidence="7">
    <location>
        <begin position="1"/>
        <end position="27"/>
    </location>
</feature>
<dbReference type="InterPro" id="IPR037869">
    <property type="entry name" value="Spp1/CFP1"/>
</dbReference>
<protein>
    <recommendedName>
        <fullName evidence="8">PHD-type domain-containing protein</fullName>
    </recommendedName>
</protein>
<feature type="compositionally biased region" description="Low complexity" evidence="7">
    <location>
        <begin position="237"/>
        <end position="256"/>
    </location>
</feature>
<evidence type="ECO:0000256" key="4">
    <source>
        <dbReference type="ARBA" id="ARBA00022833"/>
    </source>
</evidence>
<evidence type="ECO:0000256" key="2">
    <source>
        <dbReference type="ARBA" id="ARBA00022723"/>
    </source>
</evidence>
<evidence type="ECO:0000256" key="7">
    <source>
        <dbReference type="SAM" id="MobiDB-lite"/>
    </source>
</evidence>
<evidence type="ECO:0000256" key="5">
    <source>
        <dbReference type="ARBA" id="ARBA00023242"/>
    </source>
</evidence>
<dbReference type="InterPro" id="IPR001965">
    <property type="entry name" value="Znf_PHD"/>
</dbReference>
<dbReference type="InterPro" id="IPR013083">
    <property type="entry name" value="Znf_RING/FYVE/PHD"/>
</dbReference>
<feature type="domain" description="PHD-type" evidence="8">
    <location>
        <begin position="351"/>
        <end position="402"/>
    </location>
</feature>
<accession>A0A2S5B1L7</accession>
<comment type="subcellular location">
    <subcellularLocation>
        <location evidence="1">Nucleus</location>
    </subcellularLocation>
</comment>
<evidence type="ECO:0000313" key="10">
    <source>
        <dbReference type="Proteomes" id="UP000237144"/>
    </source>
</evidence>
<dbReference type="AlphaFoldDB" id="A0A2S5B1L7"/>
<keyword evidence="10" id="KW-1185">Reference proteome</keyword>
<dbReference type="InterPro" id="IPR019787">
    <property type="entry name" value="Znf_PHD-finger"/>
</dbReference>
<evidence type="ECO:0000259" key="8">
    <source>
        <dbReference type="PROSITE" id="PS50016"/>
    </source>
</evidence>
<feature type="compositionally biased region" description="Basic residues" evidence="7">
    <location>
        <begin position="571"/>
        <end position="585"/>
    </location>
</feature>
<dbReference type="InterPro" id="IPR011011">
    <property type="entry name" value="Znf_FYVE_PHD"/>
</dbReference>
<keyword evidence="2" id="KW-0479">Metal-binding</keyword>
<dbReference type="OrthoDB" id="436852at2759"/>
<evidence type="ECO:0000256" key="3">
    <source>
        <dbReference type="ARBA" id="ARBA00022771"/>
    </source>
</evidence>
<reference evidence="9 10" key="1">
    <citation type="journal article" date="2018" name="Front. Microbiol.">
        <title>Prospects for Fungal Bioremediation of Acidic Radioactive Waste Sites: Characterization and Genome Sequence of Rhodotorula taiwanensis MD1149.</title>
        <authorList>
            <person name="Tkavc R."/>
            <person name="Matrosova V.Y."/>
            <person name="Grichenko O.E."/>
            <person name="Gostincar C."/>
            <person name="Volpe R.P."/>
            <person name="Klimenkova P."/>
            <person name="Gaidamakova E.K."/>
            <person name="Zhou C.E."/>
            <person name="Stewart B.J."/>
            <person name="Lyman M.G."/>
            <person name="Malfatti S.A."/>
            <person name="Rubinfeld B."/>
            <person name="Courtot M."/>
            <person name="Singh J."/>
            <person name="Dalgard C.L."/>
            <person name="Hamilton T."/>
            <person name="Frey K.G."/>
            <person name="Gunde-Cimerman N."/>
            <person name="Dugan L."/>
            <person name="Daly M.J."/>
        </authorList>
    </citation>
    <scope>NUCLEOTIDE SEQUENCE [LARGE SCALE GENOMIC DNA]</scope>
    <source>
        <strain evidence="9 10">MD1149</strain>
    </source>
</reference>
<evidence type="ECO:0000256" key="6">
    <source>
        <dbReference type="PROSITE-ProRule" id="PRU00146"/>
    </source>
</evidence>
<dbReference type="SMART" id="SM00249">
    <property type="entry name" value="PHD"/>
    <property type="match status" value="1"/>
</dbReference>
<feature type="region of interest" description="Disordered" evidence="7">
    <location>
        <begin position="728"/>
        <end position="810"/>
    </location>
</feature>
<dbReference type="PANTHER" id="PTHR46174">
    <property type="entry name" value="CXXC-TYPE ZINC FINGER PROTEIN 1"/>
    <property type="match status" value="1"/>
</dbReference>
<feature type="compositionally biased region" description="Low complexity" evidence="7">
    <location>
        <begin position="199"/>
        <end position="230"/>
    </location>
</feature>
<keyword evidence="3 6" id="KW-0863">Zinc-finger</keyword>
<comment type="caution">
    <text evidence="9">The sequence shown here is derived from an EMBL/GenBank/DDBJ whole genome shotgun (WGS) entry which is preliminary data.</text>
</comment>
<feature type="region of interest" description="Disordered" evidence="7">
    <location>
        <begin position="559"/>
        <end position="589"/>
    </location>
</feature>
<dbReference type="GO" id="GO:0008270">
    <property type="term" value="F:zinc ion binding"/>
    <property type="evidence" value="ECO:0007669"/>
    <property type="project" value="UniProtKB-KW"/>
</dbReference>
<evidence type="ECO:0000313" key="9">
    <source>
        <dbReference type="EMBL" id="POY70571.1"/>
    </source>
</evidence>
<dbReference type="STRING" id="741276.A0A2S5B1L7"/>
<name>A0A2S5B1L7_9BASI</name>
<dbReference type="GO" id="GO:0048188">
    <property type="term" value="C:Set1C/COMPASS complex"/>
    <property type="evidence" value="ECO:0007669"/>
    <property type="project" value="InterPro"/>
</dbReference>
<evidence type="ECO:0000256" key="1">
    <source>
        <dbReference type="ARBA" id="ARBA00004123"/>
    </source>
</evidence>
<keyword evidence="4" id="KW-0862">Zinc</keyword>
<feature type="compositionally biased region" description="Basic and acidic residues" evidence="7">
    <location>
        <begin position="735"/>
        <end position="744"/>
    </location>
</feature>
<dbReference type="GO" id="GO:0045893">
    <property type="term" value="P:positive regulation of DNA-templated transcription"/>
    <property type="evidence" value="ECO:0007669"/>
    <property type="project" value="TreeGrafter"/>
</dbReference>
<keyword evidence="5" id="KW-0539">Nucleus</keyword>
<dbReference type="EMBL" id="PJQD01000115">
    <property type="protein sequence ID" value="POY70571.1"/>
    <property type="molecule type" value="Genomic_DNA"/>
</dbReference>
<feature type="compositionally biased region" description="Low complexity" evidence="7">
    <location>
        <begin position="770"/>
        <end position="797"/>
    </location>
</feature>
<dbReference type="PROSITE" id="PS50016">
    <property type="entry name" value="ZF_PHD_2"/>
    <property type="match status" value="1"/>
</dbReference>
<sequence>MNFSSMLNPTGTGQPGQGQLNGNASASAAAADPVASSSRMSFAFLDAPDSRPMTPMFSHAGPMPSAGPYNVAPPNAFQLHPSAQHYQHFMAPPQPHHFNPYGGFDPRLLGVQPQMLVNPAALMQQPPPMVMESPDANGVIADSDDDSARSVYAQGSTPRAVKQEDEVEVDIMGAGNEVVAVSALKAQAKASPAPKPRSKGSQSKGKSRSAQLASSAAGSPAPSPGPSSLANEVVPGASPAPSAVVEEESPAAPEAPDYSFLPDIAPSDYHHPRLDPSVPRPRLPAAFEAYVPPRRSRFGPGQDDSSSSDDDGEDAKRREQKRKAQAAAARERRLRAAKGNGGGPEEEEDDRLYCVCHTLYNPERIMIACDRCEEWYHLDCVRISEESVELVDLFICPKCASNSGEETTWKNCCKRPTCQHPAAPLSKYCSDYCGISVAAARLSLYEVDAEISPAMFWDKVKAATRREGEVVEAGSDSDAAARQAKNFARQDAADARLRGRIESRLAESNHRRAGLEAAVRLVEYRLAYLRIAIRRWEALCQATADEMASAGIDLEEVAGQNAKSSGGGGGRKNRGKRSGASKKKGPVAATSLPDAQCGFDVRLVFDNKDWQATVDSPGVQAMLAAQREGEDAHLLELALGDLDGVCLETKKRCDRHTGWQKIREADFAVEKAVLDRRIERVGVLVESLAARLEQHDTTVAFRLANRARTCDPARLIDVEDFMIDREEELDEEREDRDARDERSPSLHANGADTPKGPRGGGGGNKGGGRTASAAARAPPQGRTPTAAAARSRAPSTSQESTPVPVSAPPFRSMYDELPDMVKACCSRAAAARLKATPATGQ</sequence>
<proteinExistence type="predicted"/>
<dbReference type="Proteomes" id="UP000237144">
    <property type="component" value="Unassembled WGS sequence"/>
</dbReference>
<feature type="region of interest" description="Disordered" evidence="7">
    <location>
        <begin position="186"/>
        <end position="348"/>
    </location>
</feature>
<dbReference type="PROSITE" id="PS01359">
    <property type="entry name" value="ZF_PHD_1"/>
    <property type="match status" value="1"/>
</dbReference>
<dbReference type="SUPFAM" id="SSF57903">
    <property type="entry name" value="FYVE/PHD zinc finger"/>
    <property type="match status" value="1"/>
</dbReference>
<feature type="compositionally biased region" description="Gly residues" evidence="7">
    <location>
        <begin position="757"/>
        <end position="769"/>
    </location>
</feature>
<dbReference type="InterPro" id="IPR019786">
    <property type="entry name" value="Zinc_finger_PHD-type_CS"/>
</dbReference>
<dbReference type="PANTHER" id="PTHR46174:SF1">
    <property type="entry name" value="CXXC-TYPE ZINC FINGER PROTEIN 1"/>
    <property type="match status" value="1"/>
</dbReference>
<organism evidence="9 10">
    <name type="scientific">Rhodotorula taiwanensis</name>
    <dbReference type="NCBI Taxonomy" id="741276"/>
    <lineage>
        <taxon>Eukaryota</taxon>
        <taxon>Fungi</taxon>
        <taxon>Dikarya</taxon>
        <taxon>Basidiomycota</taxon>
        <taxon>Pucciniomycotina</taxon>
        <taxon>Microbotryomycetes</taxon>
        <taxon>Sporidiobolales</taxon>
        <taxon>Sporidiobolaceae</taxon>
        <taxon>Rhodotorula</taxon>
    </lineage>
</organism>
<gene>
    <name evidence="9" type="ORF">BMF94_6486</name>
</gene>
<dbReference type="Pfam" id="PF00628">
    <property type="entry name" value="PHD"/>
    <property type="match status" value="1"/>
</dbReference>
<feature type="compositionally biased region" description="Low complexity" evidence="7">
    <location>
        <begin position="7"/>
        <end position="27"/>
    </location>
</feature>